<gene>
    <name evidence="1" type="ORF">WN944_005373</name>
</gene>
<evidence type="ECO:0000313" key="2">
    <source>
        <dbReference type="Proteomes" id="UP001428341"/>
    </source>
</evidence>
<dbReference type="Pfam" id="PF03321">
    <property type="entry name" value="GH3"/>
    <property type="match status" value="1"/>
</dbReference>
<organism evidence="1 2">
    <name type="scientific">Citrus x changshan-huyou</name>
    <dbReference type="NCBI Taxonomy" id="2935761"/>
    <lineage>
        <taxon>Eukaryota</taxon>
        <taxon>Viridiplantae</taxon>
        <taxon>Streptophyta</taxon>
        <taxon>Embryophyta</taxon>
        <taxon>Tracheophyta</taxon>
        <taxon>Spermatophyta</taxon>
        <taxon>Magnoliopsida</taxon>
        <taxon>eudicotyledons</taxon>
        <taxon>Gunneridae</taxon>
        <taxon>Pentapetalae</taxon>
        <taxon>rosids</taxon>
        <taxon>malvids</taxon>
        <taxon>Sapindales</taxon>
        <taxon>Rutaceae</taxon>
        <taxon>Aurantioideae</taxon>
        <taxon>Citrus</taxon>
    </lineage>
</organism>
<dbReference type="AlphaFoldDB" id="A0AAP0M398"/>
<dbReference type="GO" id="GO:0016881">
    <property type="term" value="F:acid-amino acid ligase activity"/>
    <property type="evidence" value="ECO:0007669"/>
    <property type="project" value="TreeGrafter"/>
</dbReference>
<evidence type="ECO:0000313" key="1">
    <source>
        <dbReference type="EMBL" id="KAK9194666.1"/>
    </source>
</evidence>
<accession>A0AAP0M398</accession>
<dbReference type="PANTHER" id="PTHR31901">
    <property type="entry name" value="GH3 DOMAIN-CONTAINING PROTEIN"/>
    <property type="match status" value="1"/>
</dbReference>
<proteinExistence type="predicted"/>
<keyword evidence="2" id="KW-1185">Reference proteome</keyword>
<name>A0AAP0M398_9ROSI</name>
<comment type="caution">
    <text evidence="1">The sequence shown here is derived from an EMBL/GenBank/DDBJ whole genome shotgun (WGS) entry which is preliminary data.</text>
</comment>
<sequence length="176" mass="19983">MSMAFDSTHSFPLTPPAFENDTKCLQFIKEMTRNVAAVQEKVLAKILTKNAEVEAQPQTFRDFCLGTKTCTYTEESRDSVRFLTVMCQGLYFLFVRHETKTPGGVLARPVLALGAIFASGLMLELFRFLQHHWQVLVNDIETDTLNQKITERSIRDCMAKILKPGPELAEFIKTDC</sequence>
<dbReference type="EMBL" id="JBCGBO010000006">
    <property type="protein sequence ID" value="KAK9194666.1"/>
    <property type="molecule type" value="Genomic_DNA"/>
</dbReference>
<reference evidence="1 2" key="1">
    <citation type="submission" date="2024-05" db="EMBL/GenBank/DDBJ databases">
        <title>Haplotype-resolved chromosome-level genome assembly of Huyou (Citrus changshanensis).</title>
        <authorList>
            <person name="Miao C."/>
            <person name="Chen W."/>
            <person name="Wu Y."/>
            <person name="Wang L."/>
            <person name="Zhao S."/>
            <person name="Grierson D."/>
            <person name="Xu C."/>
            <person name="Chen K."/>
        </authorList>
    </citation>
    <scope>NUCLEOTIDE SEQUENCE [LARGE SCALE GENOMIC DNA]</scope>
    <source>
        <strain evidence="1">01-14</strain>
        <tissue evidence="1">Leaf</tissue>
    </source>
</reference>
<dbReference type="PANTHER" id="PTHR31901:SF96">
    <property type="entry name" value="INDOLE-3-ACETIC ACID-AMIDO SYNTHETASE GH3.1-RELATED"/>
    <property type="match status" value="1"/>
</dbReference>
<dbReference type="Proteomes" id="UP001428341">
    <property type="component" value="Unassembled WGS sequence"/>
</dbReference>
<dbReference type="GO" id="GO:0005737">
    <property type="term" value="C:cytoplasm"/>
    <property type="evidence" value="ECO:0007669"/>
    <property type="project" value="TreeGrafter"/>
</dbReference>
<dbReference type="InterPro" id="IPR004993">
    <property type="entry name" value="GH3"/>
</dbReference>
<protein>
    <submittedName>
        <fullName evidence="1">Uncharacterized protein</fullName>
    </submittedName>
</protein>